<protein>
    <submittedName>
        <fullName evidence="2">Uncharacterized protein</fullName>
    </submittedName>
</protein>
<evidence type="ECO:0000313" key="3">
    <source>
        <dbReference type="Proteomes" id="UP000677054"/>
    </source>
</evidence>
<dbReference type="EMBL" id="LR904695">
    <property type="protein sequence ID" value="CAD7253029.1"/>
    <property type="molecule type" value="Genomic_DNA"/>
</dbReference>
<feature type="non-terminal residue" evidence="2">
    <location>
        <position position="198"/>
    </location>
</feature>
<dbReference type="Proteomes" id="UP000677054">
    <property type="component" value="Unassembled WGS sequence"/>
</dbReference>
<dbReference type="EMBL" id="CAJPEV010005178">
    <property type="protein sequence ID" value="CAG0902854.1"/>
    <property type="molecule type" value="Genomic_DNA"/>
</dbReference>
<keyword evidence="3" id="KW-1185">Reference proteome</keyword>
<dbReference type="AlphaFoldDB" id="A0A7R9AF18"/>
<reference evidence="2" key="1">
    <citation type="submission" date="2020-11" db="EMBL/GenBank/DDBJ databases">
        <authorList>
            <person name="Tran Van P."/>
        </authorList>
    </citation>
    <scope>NUCLEOTIDE SEQUENCE</scope>
</reference>
<organism evidence="2">
    <name type="scientific">Darwinula stevensoni</name>
    <dbReference type="NCBI Taxonomy" id="69355"/>
    <lineage>
        <taxon>Eukaryota</taxon>
        <taxon>Metazoa</taxon>
        <taxon>Ecdysozoa</taxon>
        <taxon>Arthropoda</taxon>
        <taxon>Crustacea</taxon>
        <taxon>Oligostraca</taxon>
        <taxon>Ostracoda</taxon>
        <taxon>Podocopa</taxon>
        <taxon>Podocopida</taxon>
        <taxon>Darwinulocopina</taxon>
        <taxon>Darwinuloidea</taxon>
        <taxon>Darwinulidae</taxon>
        <taxon>Darwinula</taxon>
    </lineage>
</organism>
<evidence type="ECO:0000313" key="2">
    <source>
        <dbReference type="EMBL" id="CAD7253029.1"/>
    </source>
</evidence>
<sequence>VLDTDTKFQNVKACDRSSYEDLSQIFTIRGIEKHGTKITILSPPGGGSCLGCQEQPDAPNTSPEGSASRGIEKHGTKIMILSPPGGGSCMGCQEQPDAPNTSPEGSALFVNIDEDVPTCEPLLNPAMCAEAHGVMELEDAANEEEMEEQPAIPKSRNKYGQSKEGREGETDRNRGSVGQMLPGSPHVQWQAVGSEAGQ</sequence>
<feature type="non-terminal residue" evidence="2">
    <location>
        <position position="1"/>
    </location>
</feature>
<feature type="compositionally biased region" description="Basic and acidic residues" evidence="1">
    <location>
        <begin position="161"/>
        <end position="174"/>
    </location>
</feature>
<accession>A0A7R9AF18</accession>
<name>A0A7R9AF18_9CRUS</name>
<feature type="region of interest" description="Disordered" evidence="1">
    <location>
        <begin position="141"/>
        <end position="198"/>
    </location>
</feature>
<evidence type="ECO:0000256" key="1">
    <source>
        <dbReference type="SAM" id="MobiDB-lite"/>
    </source>
</evidence>
<gene>
    <name evidence="2" type="ORF">DSTB1V02_LOCUS12780</name>
</gene>
<proteinExistence type="predicted"/>